<evidence type="ECO:0000313" key="1">
    <source>
        <dbReference type="EMBL" id="KAK9110108.1"/>
    </source>
</evidence>
<dbReference type="EMBL" id="JBBNAE010000007">
    <property type="protein sequence ID" value="KAK9110108.1"/>
    <property type="molecule type" value="Genomic_DNA"/>
</dbReference>
<keyword evidence="2" id="KW-1185">Reference proteome</keyword>
<protein>
    <submittedName>
        <fullName evidence="1">Uncharacterized protein</fullName>
    </submittedName>
</protein>
<dbReference type="Proteomes" id="UP001417504">
    <property type="component" value="Unassembled WGS sequence"/>
</dbReference>
<accession>A0AAP0NK89</accession>
<name>A0AAP0NK89_9MAGN</name>
<organism evidence="1 2">
    <name type="scientific">Stephania japonica</name>
    <dbReference type="NCBI Taxonomy" id="461633"/>
    <lineage>
        <taxon>Eukaryota</taxon>
        <taxon>Viridiplantae</taxon>
        <taxon>Streptophyta</taxon>
        <taxon>Embryophyta</taxon>
        <taxon>Tracheophyta</taxon>
        <taxon>Spermatophyta</taxon>
        <taxon>Magnoliopsida</taxon>
        <taxon>Ranunculales</taxon>
        <taxon>Menispermaceae</taxon>
        <taxon>Menispermoideae</taxon>
        <taxon>Cissampelideae</taxon>
        <taxon>Stephania</taxon>
    </lineage>
</organism>
<reference evidence="1 2" key="1">
    <citation type="submission" date="2024-01" db="EMBL/GenBank/DDBJ databases">
        <title>Genome assemblies of Stephania.</title>
        <authorList>
            <person name="Yang L."/>
        </authorList>
    </citation>
    <scope>NUCLEOTIDE SEQUENCE [LARGE SCALE GENOMIC DNA]</scope>
    <source>
        <strain evidence="1">QJT</strain>
        <tissue evidence="1">Leaf</tissue>
    </source>
</reference>
<dbReference type="AlphaFoldDB" id="A0AAP0NK89"/>
<sequence length="81" mass="9328">MEKVQESQSFTLQCNSIESERLFKFFILGLCIIRIGGSSNTCVKRMFLSGLRITSPNDRIQVLNLIERILNAMIVVNLWFC</sequence>
<comment type="caution">
    <text evidence="1">The sequence shown here is derived from an EMBL/GenBank/DDBJ whole genome shotgun (WGS) entry which is preliminary data.</text>
</comment>
<evidence type="ECO:0000313" key="2">
    <source>
        <dbReference type="Proteomes" id="UP001417504"/>
    </source>
</evidence>
<gene>
    <name evidence="1" type="ORF">Sjap_018168</name>
</gene>
<proteinExistence type="predicted"/>